<dbReference type="PANTHER" id="PTHR43591">
    <property type="entry name" value="METHYLTRANSFERASE"/>
    <property type="match status" value="1"/>
</dbReference>
<dbReference type="Gene3D" id="3.10.620.30">
    <property type="match status" value="1"/>
</dbReference>
<protein>
    <submittedName>
        <fullName evidence="2">SAM-dependent methyltransferase</fullName>
    </submittedName>
</protein>
<proteinExistence type="predicted"/>
<keyword evidence="2" id="KW-0489">Methyltransferase</keyword>
<sequence>MMQFPPLDVLKGLADSDYDKEFMEMEFGPGLDYYLGRLDRLMFEGSSVLDAGCGMGQWGIALSRRFDTVHGVEINTPRLEKARRIANMAGARNMHFLHSSIESLPFADGSFDAVFCYGVIMFVNVGRALAEFSRVLRPGGRVYCCLNADGWSHYLADVMSREKPHIRKAGLDTLYVTYWHRAFAGGLHDSLRLLNPVMALLPFTGRPEEQTALALLTSTSQGLELVRSVQETCGEEYAARLAYDAATCVADSQHLERTLQTARAYMPAEFEALADRAGLADFQWHGEGLLVADWKIPRLEPKYPHLHDGRLSVWECTLTKPETCWAEPSTSYFIERARSAADNPAYVERSRRAVLANGNQRHMPWRLYDEAMFRARCAGDGYLEALARSLAESAPGEEGAFVSILEFVQRAVYRDPICQPVDEVGDPASPLCTLFVGRGRCGHVSRLLIELCRLAGIAGRLLQLHNHVAAEVLVDGRWVIADADAFKNGVVPRTPAGTLPTLDDVRREPWLIDRFPPTGWMTLPGDAPSRGVFGSEVRGYVDALPPERRGAVSGSYTPESGSLLPSMPRITAFGHAGGRLELAWTPSVLAGNPQDAVIGYRAVVRNRSRGWEYGRIDPALRFDEGDSQGVVLSAETGECRASFDLPEREAGSSFHAEVVPVTRRSRQYGTYLWPSREAVLQRRREDEA</sequence>
<dbReference type="InterPro" id="IPR013216">
    <property type="entry name" value="Methyltransf_11"/>
</dbReference>
<reference evidence="2 3" key="1">
    <citation type="submission" date="2020-10" db="EMBL/GenBank/DDBJ databases">
        <title>Genomic Encyclopedia of Type Strains, Phase IV (KMG-IV): sequencing the most valuable type-strain genomes for metagenomic binning, comparative biology and taxonomic classification.</title>
        <authorList>
            <person name="Goeker M."/>
        </authorList>
    </citation>
    <scope>NUCLEOTIDE SEQUENCE [LARGE SCALE GENOMIC DNA]</scope>
    <source>
        <strain evidence="2 3">DSM 4194</strain>
    </source>
</reference>
<feature type="domain" description="Transglutaminase-like" evidence="1">
    <location>
        <begin position="433"/>
        <end position="485"/>
    </location>
</feature>
<dbReference type="RefSeq" id="WP_192624400.1">
    <property type="nucleotide sequence ID" value="NZ_JADBGG010000026.1"/>
</dbReference>
<evidence type="ECO:0000259" key="1">
    <source>
        <dbReference type="SMART" id="SM00460"/>
    </source>
</evidence>
<evidence type="ECO:0000313" key="3">
    <source>
        <dbReference type="Proteomes" id="UP000639010"/>
    </source>
</evidence>
<dbReference type="InterPro" id="IPR002931">
    <property type="entry name" value="Transglutaminase-like"/>
</dbReference>
<gene>
    <name evidence="2" type="ORF">H4684_003065</name>
</gene>
<dbReference type="Pfam" id="PF08241">
    <property type="entry name" value="Methyltransf_11"/>
    <property type="match status" value="1"/>
</dbReference>
<dbReference type="InterPro" id="IPR038765">
    <property type="entry name" value="Papain-like_cys_pep_sf"/>
</dbReference>
<dbReference type="GO" id="GO:0032259">
    <property type="term" value="P:methylation"/>
    <property type="evidence" value="ECO:0007669"/>
    <property type="project" value="UniProtKB-KW"/>
</dbReference>
<accession>A0ABR9H6R5</accession>
<dbReference type="Pfam" id="PF01841">
    <property type="entry name" value="Transglut_core"/>
    <property type="match status" value="1"/>
</dbReference>
<organism evidence="2 3">
    <name type="scientific">Desulfomicrobium macestii</name>
    <dbReference type="NCBI Taxonomy" id="90731"/>
    <lineage>
        <taxon>Bacteria</taxon>
        <taxon>Pseudomonadati</taxon>
        <taxon>Thermodesulfobacteriota</taxon>
        <taxon>Desulfovibrionia</taxon>
        <taxon>Desulfovibrionales</taxon>
        <taxon>Desulfomicrobiaceae</taxon>
        <taxon>Desulfomicrobium</taxon>
    </lineage>
</organism>
<dbReference type="SUPFAM" id="SSF54001">
    <property type="entry name" value="Cysteine proteinases"/>
    <property type="match status" value="1"/>
</dbReference>
<dbReference type="Gene3D" id="3.40.50.150">
    <property type="entry name" value="Vaccinia Virus protein VP39"/>
    <property type="match status" value="1"/>
</dbReference>
<dbReference type="InterPro" id="IPR029063">
    <property type="entry name" value="SAM-dependent_MTases_sf"/>
</dbReference>
<dbReference type="SUPFAM" id="SSF53335">
    <property type="entry name" value="S-adenosyl-L-methionine-dependent methyltransferases"/>
    <property type="match status" value="1"/>
</dbReference>
<comment type="caution">
    <text evidence="2">The sequence shown here is derived from an EMBL/GenBank/DDBJ whole genome shotgun (WGS) entry which is preliminary data.</text>
</comment>
<dbReference type="CDD" id="cd02440">
    <property type="entry name" value="AdoMet_MTases"/>
    <property type="match status" value="1"/>
</dbReference>
<dbReference type="EMBL" id="JADBGG010000026">
    <property type="protein sequence ID" value="MBE1426400.1"/>
    <property type="molecule type" value="Genomic_DNA"/>
</dbReference>
<keyword evidence="2" id="KW-0808">Transferase</keyword>
<dbReference type="GO" id="GO:0008168">
    <property type="term" value="F:methyltransferase activity"/>
    <property type="evidence" value="ECO:0007669"/>
    <property type="project" value="UniProtKB-KW"/>
</dbReference>
<dbReference type="SMART" id="SM00460">
    <property type="entry name" value="TGc"/>
    <property type="match status" value="1"/>
</dbReference>
<name>A0ABR9H6R5_9BACT</name>
<dbReference type="PANTHER" id="PTHR43591:SF110">
    <property type="entry name" value="RHODANESE DOMAIN-CONTAINING PROTEIN"/>
    <property type="match status" value="1"/>
</dbReference>
<dbReference type="Proteomes" id="UP000639010">
    <property type="component" value="Unassembled WGS sequence"/>
</dbReference>
<evidence type="ECO:0000313" key="2">
    <source>
        <dbReference type="EMBL" id="MBE1426400.1"/>
    </source>
</evidence>
<keyword evidence="3" id="KW-1185">Reference proteome</keyword>